<evidence type="ECO:0000256" key="5">
    <source>
        <dbReference type="ARBA" id="ARBA00029447"/>
    </source>
</evidence>
<comment type="similarity">
    <text evidence="5">Belongs to the methyl-accepting chemotaxis (MCP) protein family.</text>
</comment>
<sequence length="570" mass="62743">MEERVRRKVKLNIKTKLYLSFISVILLFIVAIVASTTMNNRISQSTSDIFSINQKLKIVENVNMFAKNANADAAQYLLAPENLQGNFKERYLSDVETVNQQIASLKKMVDDKDELKQIENFTNEWDAFLNNVEWLFTQYEAGNVVSAQQSFTKKSFDPVAFALLSYNIEQDKLVNEKEVEITEAITTVKYVNVIIPLVVIVIALILSSILANRITRNIKVVQNNAMQVASGNLLVEPIRINSNDELGQLAASFNTMVTSLKELIGGADQVSSQVAASSAQLQASSEQTSIATEHISSVMQEMASGTSQQVEGIAENQQLIQNVSDGMLDIMKRSEGMTETIHSSNVISEKGKLDLSNATNQVKKIENSTNRMSEVILNLDNHSSRIGEIVSVITSIAEQTNLLALNAAIEAARAGEAGKGFAVVANEVRSLAEQSRNSAEEIKNVIETIQLETTKTVNEMQTSKEEVDKGINLINIAETSFKKLEEAIKSITKENEVIRDITIRVSKDTKSTSDHMVVVSKIANENAEGTEMISSATEEQMASMEEVAASAVALAKQAEELRDLIGKFTY</sequence>
<evidence type="ECO:0000313" key="12">
    <source>
        <dbReference type="Proteomes" id="UP001234495"/>
    </source>
</evidence>
<dbReference type="Proteomes" id="UP001234495">
    <property type="component" value="Unassembled WGS sequence"/>
</dbReference>
<dbReference type="PROSITE" id="PS50885">
    <property type="entry name" value="HAMP"/>
    <property type="match status" value="1"/>
</dbReference>
<feature type="domain" description="Methyl-accepting transducer" evidence="9">
    <location>
        <begin position="284"/>
        <end position="555"/>
    </location>
</feature>
<evidence type="ECO:0000256" key="4">
    <source>
        <dbReference type="ARBA" id="ARBA00023224"/>
    </source>
</evidence>
<gene>
    <name evidence="11" type="ORF">J2S19_003774</name>
</gene>
<dbReference type="Gene3D" id="1.10.287.950">
    <property type="entry name" value="Methyl-accepting chemotaxis protein"/>
    <property type="match status" value="1"/>
</dbReference>
<feature type="domain" description="HAMP" evidence="10">
    <location>
        <begin position="212"/>
        <end position="265"/>
    </location>
</feature>
<evidence type="ECO:0000259" key="10">
    <source>
        <dbReference type="PROSITE" id="PS50885"/>
    </source>
</evidence>
<evidence type="ECO:0000256" key="6">
    <source>
        <dbReference type="PROSITE-ProRule" id="PRU00284"/>
    </source>
</evidence>
<dbReference type="InterPro" id="IPR004089">
    <property type="entry name" value="MCPsignal_dom"/>
</dbReference>
<evidence type="ECO:0000256" key="7">
    <source>
        <dbReference type="SAM" id="Coils"/>
    </source>
</evidence>
<dbReference type="Gene3D" id="6.10.340.10">
    <property type="match status" value="1"/>
</dbReference>
<organism evidence="11 12">
    <name type="scientific">Metabacillus malikii</name>
    <dbReference type="NCBI Taxonomy" id="1504265"/>
    <lineage>
        <taxon>Bacteria</taxon>
        <taxon>Bacillati</taxon>
        <taxon>Bacillota</taxon>
        <taxon>Bacilli</taxon>
        <taxon>Bacillales</taxon>
        <taxon>Bacillaceae</taxon>
        <taxon>Metabacillus</taxon>
    </lineage>
</organism>
<dbReference type="SUPFAM" id="SSF58104">
    <property type="entry name" value="Methyl-accepting chemotaxis protein (MCP) signaling domain"/>
    <property type="match status" value="1"/>
</dbReference>
<keyword evidence="8" id="KW-0812">Transmembrane</keyword>
<dbReference type="SMART" id="SM00304">
    <property type="entry name" value="HAMP"/>
    <property type="match status" value="1"/>
</dbReference>
<dbReference type="PANTHER" id="PTHR32089">
    <property type="entry name" value="METHYL-ACCEPTING CHEMOTAXIS PROTEIN MCPB"/>
    <property type="match status" value="1"/>
</dbReference>
<evidence type="ECO:0000256" key="3">
    <source>
        <dbReference type="ARBA" id="ARBA00023136"/>
    </source>
</evidence>
<dbReference type="Pfam" id="PF00672">
    <property type="entry name" value="HAMP"/>
    <property type="match status" value="1"/>
</dbReference>
<dbReference type="Pfam" id="PF00015">
    <property type="entry name" value="MCPsignal"/>
    <property type="match status" value="1"/>
</dbReference>
<evidence type="ECO:0000256" key="1">
    <source>
        <dbReference type="ARBA" id="ARBA00004236"/>
    </source>
</evidence>
<evidence type="ECO:0000259" key="9">
    <source>
        <dbReference type="PROSITE" id="PS50111"/>
    </source>
</evidence>
<evidence type="ECO:0000256" key="2">
    <source>
        <dbReference type="ARBA" id="ARBA00022475"/>
    </source>
</evidence>
<dbReference type="EMBL" id="JAUSUD010000021">
    <property type="protein sequence ID" value="MDQ0232463.1"/>
    <property type="molecule type" value="Genomic_DNA"/>
</dbReference>
<dbReference type="PANTHER" id="PTHR32089:SF112">
    <property type="entry name" value="LYSOZYME-LIKE PROTEIN-RELATED"/>
    <property type="match status" value="1"/>
</dbReference>
<reference evidence="11 12" key="1">
    <citation type="submission" date="2023-07" db="EMBL/GenBank/DDBJ databases">
        <title>Genomic Encyclopedia of Type Strains, Phase IV (KMG-IV): sequencing the most valuable type-strain genomes for metagenomic binning, comparative biology and taxonomic classification.</title>
        <authorList>
            <person name="Goeker M."/>
        </authorList>
    </citation>
    <scope>NUCLEOTIDE SEQUENCE [LARGE SCALE GENOMIC DNA]</scope>
    <source>
        <strain evidence="11 12">DSM 29005</strain>
    </source>
</reference>
<dbReference type="CDD" id="cd06225">
    <property type="entry name" value="HAMP"/>
    <property type="match status" value="1"/>
</dbReference>
<dbReference type="SMART" id="SM00283">
    <property type="entry name" value="MA"/>
    <property type="match status" value="1"/>
</dbReference>
<evidence type="ECO:0000313" key="11">
    <source>
        <dbReference type="EMBL" id="MDQ0232463.1"/>
    </source>
</evidence>
<keyword evidence="2" id="KW-1003">Cell membrane</keyword>
<name>A0ABT9ZJN4_9BACI</name>
<dbReference type="RefSeq" id="WP_307344474.1">
    <property type="nucleotide sequence ID" value="NZ_JAUSUD010000021.1"/>
</dbReference>
<keyword evidence="12" id="KW-1185">Reference proteome</keyword>
<evidence type="ECO:0000256" key="8">
    <source>
        <dbReference type="SAM" id="Phobius"/>
    </source>
</evidence>
<keyword evidence="7" id="KW-0175">Coiled coil</keyword>
<dbReference type="InterPro" id="IPR003660">
    <property type="entry name" value="HAMP_dom"/>
</dbReference>
<accession>A0ABT9ZJN4</accession>
<keyword evidence="8" id="KW-1133">Transmembrane helix</keyword>
<proteinExistence type="inferred from homology"/>
<keyword evidence="3 8" id="KW-0472">Membrane</keyword>
<keyword evidence="4 6" id="KW-0807">Transducer</keyword>
<feature type="transmembrane region" description="Helical" evidence="8">
    <location>
        <begin position="17"/>
        <end position="38"/>
    </location>
</feature>
<feature type="coiled-coil region" evidence="7">
    <location>
        <begin position="432"/>
        <end position="494"/>
    </location>
</feature>
<dbReference type="PROSITE" id="PS50111">
    <property type="entry name" value="CHEMOTAXIS_TRANSDUC_2"/>
    <property type="match status" value="1"/>
</dbReference>
<feature type="transmembrane region" description="Helical" evidence="8">
    <location>
        <begin position="190"/>
        <end position="211"/>
    </location>
</feature>
<protein>
    <submittedName>
        <fullName evidence="11">Methyl-accepting chemotaxis protein</fullName>
    </submittedName>
</protein>
<comment type="caution">
    <text evidence="11">The sequence shown here is derived from an EMBL/GenBank/DDBJ whole genome shotgun (WGS) entry which is preliminary data.</text>
</comment>
<comment type="subcellular location">
    <subcellularLocation>
        <location evidence="1">Cell membrane</location>
    </subcellularLocation>
</comment>